<dbReference type="Gene3D" id="3.40.50.620">
    <property type="entry name" value="HUPs"/>
    <property type="match status" value="1"/>
</dbReference>
<dbReference type="InterPro" id="IPR042176">
    <property type="entry name" value="Pantoate_ligase_C"/>
</dbReference>
<sequence length="300" mass="32407">MAAANVAVASTRRAALNVHRTIPLIRAARNSLPPNASVGYVPTMGALHDGHLSLVKEARAKNDVVFASIFVNPTQFRPGEDLDKYPRQFEQDSNLLADLGVDHLFAPDNDIMYGPNHVTFVDPTSFDNTSEGLSRPGHFRGVATVVTKLFNIVKPTNAYFGQKDAAQCVLIRRIVEDLNMDVSVNVENTVREDDGLAMSSRNAYLSHKERKAAPIVYKSLCAANDLFLAEALAGMLPISAGALSAAVQNILTTEPLVSEIHYISVDDPDTMEPLSVVTKGAVISLACQVGSVRLIDNIVI</sequence>
<dbReference type="InterPro" id="IPR014729">
    <property type="entry name" value="Rossmann-like_a/b/a_fold"/>
</dbReference>
<evidence type="ECO:0000256" key="6">
    <source>
        <dbReference type="ARBA" id="ARBA00022655"/>
    </source>
</evidence>
<organism evidence="12">
    <name type="scientific">Odontella aurita</name>
    <dbReference type="NCBI Taxonomy" id="265563"/>
    <lineage>
        <taxon>Eukaryota</taxon>
        <taxon>Sar</taxon>
        <taxon>Stramenopiles</taxon>
        <taxon>Ochrophyta</taxon>
        <taxon>Bacillariophyta</taxon>
        <taxon>Mediophyceae</taxon>
        <taxon>Biddulphiophycidae</taxon>
        <taxon>Eupodiscales</taxon>
        <taxon>Odontellaceae</taxon>
        <taxon>Odontella</taxon>
    </lineage>
</organism>
<keyword evidence="6" id="KW-0566">Pantothenate biosynthesis</keyword>
<dbReference type="GO" id="GO:0015940">
    <property type="term" value="P:pantothenate biosynthetic process"/>
    <property type="evidence" value="ECO:0007669"/>
    <property type="project" value="UniProtKB-UniPathway"/>
</dbReference>
<dbReference type="PANTHER" id="PTHR21299">
    <property type="entry name" value="CYTIDYLATE KINASE/PANTOATE-BETA-ALANINE LIGASE"/>
    <property type="match status" value="1"/>
</dbReference>
<dbReference type="EC" id="6.3.2.1" evidence="3"/>
<dbReference type="InterPro" id="IPR003721">
    <property type="entry name" value="Pantoate_ligase"/>
</dbReference>
<keyword evidence="8" id="KW-0067">ATP-binding</keyword>
<evidence type="ECO:0000256" key="7">
    <source>
        <dbReference type="ARBA" id="ARBA00022741"/>
    </source>
</evidence>
<comment type="catalytic activity">
    <reaction evidence="11">
        <text>(R)-pantoate + beta-alanine + ATP = (R)-pantothenate + AMP + diphosphate + H(+)</text>
        <dbReference type="Rhea" id="RHEA:10912"/>
        <dbReference type="ChEBI" id="CHEBI:15378"/>
        <dbReference type="ChEBI" id="CHEBI:15980"/>
        <dbReference type="ChEBI" id="CHEBI:29032"/>
        <dbReference type="ChEBI" id="CHEBI:30616"/>
        <dbReference type="ChEBI" id="CHEBI:33019"/>
        <dbReference type="ChEBI" id="CHEBI:57966"/>
        <dbReference type="ChEBI" id="CHEBI:456215"/>
        <dbReference type="EC" id="6.3.2.1"/>
    </reaction>
</comment>
<dbReference type="AlphaFoldDB" id="A0A7S4MVE7"/>
<evidence type="ECO:0000256" key="11">
    <source>
        <dbReference type="ARBA" id="ARBA00048258"/>
    </source>
</evidence>
<evidence type="ECO:0000256" key="2">
    <source>
        <dbReference type="ARBA" id="ARBA00009256"/>
    </source>
</evidence>
<evidence type="ECO:0000256" key="4">
    <source>
        <dbReference type="ARBA" id="ARBA00015647"/>
    </source>
</evidence>
<dbReference type="GO" id="GO:0004592">
    <property type="term" value="F:pantoate-beta-alanine ligase activity"/>
    <property type="evidence" value="ECO:0007669"/>
    <property type="project" value="UniProtKB-EC"/>
</dbReference>
<evidence type="ECO:0000256" key="9">
    <source>
        <dbReference type="ARBA" id="ARBA00029902"/>
    </source>
</evidence>
<dbReference type="UniPathway" id="UPA00028">
    <property type="reaction ID" value="UER00005"/>
</dbReference>
<evidence type="ECO:0000256" key="10">
    <source>
        <dbReference type="ARBA" id="ARBA00032806"/>
    </source>
</evidence>
<evidence type="ECO:0000256" key="1">
    <source>
        <dbReference type="ARBA" id="ARBA00004990"/>
    </source>
</evidence>
<dbReference type="Pfam" id="PF02569">
    <property type="entry name" value="Pantoate_ligase"/>
    <property type="match status" value="1"/>
</dbReference>
<keyword evidence="7" id="KW-0547">Nucleotide-binding</keyword>
<name>A0A7S4MVE7_9STRA</name>
<dbReference type="CDD" id="cd00560">
    <property type="entry name" value="PanC"/>
    <property type="match status" value="1"/>
</dbReference>
<dbReference type="EMBL" id="HBKQ01027924">
    <property type="protein sequence ID" value="CAE2246230.1"/>
    <property type="molecule type" value="Transcribed_RNA"/>
</dbReference>
<dbReference type="SUPFAM" id="SSF52374">
    <property type="entry name" value="Nucleotidylyl transferase"/>
    <property type="match status" value="1"/>
</dbReference>
<protein>
    <recommendedName>
        <fullName evidence="4">Pantoate--beta-alanine ligase</fullName>
        <ecNumber evidence="3">6.3.2.1</ecNumber>
    </recommendedName>
    <alternativeName>
        <fullName evidence="10">Pantoate-activating enzyme</fullName>
    </alternativeName>
    <alternativeName>
        <fullName evidence="9">Pantothenate synthetase</fullName>
    </alternativeName>
</protein>
<dbReference type="PANTHER" id="PTHR21299:SF1">
    <property type="entry name" value="PANTOATE--BETA-ALANINE LIGASE"/>
    <property type="match status" value="1"/>
</dbReference>
<dbReference type="GO" id="GO:0005524">
    <property type="term" value="F:ATP binding"/>
    <property type="evidence" value="ECO:0007669"/>
    <property type="project" value="UniProtKB-KW"/>
</dbReference>
<dbReference type="HAMAP" id="MF_00158">
    <property type="entry name" value="PanC"/>
    <property type="match status" value="1"/>
</dbReference>
<evidence type="ECO:0000256" key="8">
    <source>
        <dbReference type="ARBA" id="ARBA00022840"/>
    </source>
</evidence>
<proteinExistence type="inferred from homology"/>
<dbReference type="NCBIfam" id="TIGR00018">
    <property type="entry name" value="panC"/>
    <property type="match status" value="1"/>
</dbReference>
<evidence type="ECO:0000256" key="5">
    <source>
        <dbReference type="ARBA" id="ARBA00022598"/>
    </source>
</evidence>
<comment type="pathway">
    <text evidence="1">Cofactor biosynthesis; (R)-pantothenate biosynthesis; (R)-pantothenate from (R)-pantoate and beta-alanine: step 1/1.</text>
</comment>
<keyword evidence="5" id="KW-0436">Ligase</keyword>
<evidence type="ECO:0000256" key="3">
    <source>
        <dbReference type="ARBA" id="ARBA00012219"/>
    </source>
</evidence>
<dbReference type="Gene3D" id="3.30.1300.10">
    <property type="entry name" value="Pantoate-beta-alanine ligase, C-terminal domain"/>
    <property type="match status" value="1"/>
</dbReference>
<gene>
    <name evidence="12" type="ORF">OAUR00152_LOCUS18887</name>
</gene>
<reference evidence="12" key="1">
    <citation type="submission" date="2021-01" db="EMBL/GenBank/DDBJ databases">
        <authorList>
            <person name="Corre E."/>
            <person name="Pelletier E."/>
            <person name="Niang G."/>
            <person name="Scheremetjew M."/>
            <person name="Finn R."/>
            <person name="Kale V."/>
            <person name="Holt S."/>
            <person name="Cochrane G."/>
            <person name="Meng A."/>
            <person name="Brown T."/>
            <person name="Cohen L."/>
        </authorList>
    </citation>
    <scope>NUCLEOTIDE SEQUENCE</scope>
    <source>
        <strain evidence="12">Isolate 1302-5</strain>
    </source>
</reference>
<evidence type="ECO:0000313" key="12">
    <source>
        <dbReference type="EMBL" id="CAE2246230.1"/>
    </source>
</evidence>
<comment type="similarity">
    <text evidence="2">Belongs to the pantothenate synthetase family.</text>
</comment>
<accession>A0A7S4MVE7</accession>